<evidence type="ECO:0000256" key="1">
    <source>
        <dbReference type="SAM" id="MobiDB-lite"/>
    </source>
</evidence>
<comment type="caution">
    <text evidence="2">The sequence shown here is derived from an EMBL/GenBank/DDBJ whole genome shotgun (WGS) entry which is preliminary data.</text>
</comment>
<dbReference type="Proteomes" id="UP000092993">
    <property type="component" value="Unassembled WGS sequence"/>
</dbReference>
<dbReference type="EMBL" id="LUGG01000002">
    <property type="protein sequence ID" value="OBZ77593.1"/>
    <property type="molecule type" value="Genomic_DNA"/>
</dbReference>
<dbReference type="AlphaFoldDB" id="A0A1C7ML55"/>
<organism evidence="2 3">
    <name type="scientific">Grifola frondosa</name>
    <name type="common">Maitake</name>
    <name type="synonym">Polyporus frondosus</name>
    <dbReference type="NCBI Taxonomy" id="5627"/>
    <lineage>
        <taxon>Eukaryota</taxon>
        <taxon>Fungi</taxon>
        <taxon>Dikarya</taxon>
        <taxon>Basidiomycota</taxon>
        <taxon>Agaricomycotina</taxon>
        <taxon>Agaricomycetes</taxon>
        <taxon>Polyporales</taxon>
        <taxon>Grifolaceae</taxon>
        <taxon>Grifola</taxon>
    </lineage>
</organism>
<gene>
    <name evidence="2" type="ORF">A0H81_02212</name>
</gene>
<keyword evidence="3" id="KW-1185">Reference proteome</keyword>
<sequence length="277" mass="30962">MRMNVQVLPDAMPHIGMRMHQDVYVRCEQQKALIPWSFRILRQLFNRFIAELTFACKLATTLELEKDVHVTFTNKSVQEDAAWFAQDISDVVTLSTPLLSAFPHSPLTSSSSPDLRALPDSLPPLPRQNAASRNSRHSKPLPAASASVLRWSWRGSSSRVPPSTDVLDIKHILRRVVRSDWWGLTFDSFFPMCNVPTPPRPALAPPLFGPTTPCESLLDDIILRFSGLGISLNFPSLPAHDPTRTSSITCDAPCRSPRLMKSPQARKTVVIEWSALC</sequence>
<feature type="region of interest" description="Disordered" evidence="1">
    <location>
        <begin position="105"/>
        <end position="141"/>
    </location>
</feature>
<proteinExistence type="predicted"/>
<accession>A0A1C7ML55</accession>
<dbReference type="OrthoDB" id="2692698at2759"/>
<protein>
    <submittedName>
        <fullName evidence="2">Uncharacterized protein</fullName>
    </submittedName>
</protein>
<name>A0A1C7ML55_GRIFR</name>
<evidence type="ECO:0000313" key="2">
    <source>
        <dbReference type="EMBL" id="OBZ77593.1"/>
    </source>
</evidence>
<evidence type="ECO:0000313" key="3">
    <source>
        <dbReference type="Proteomes" id="UP000092993"/>
    </source>
</evidence>
<reference evidence="2 3" key="1">
    <citation type="submission" date="2016-03" db="EMBL/GenBank/DDBJ databases">
        <title>Whole genome sequencing of Grifola frondosa 9006-11.</title>
        <authorList>
            <person name="Min B."/>
            <person name="Park H."/>
            <person name="Kim J.-G."/>
            <person name="Cho H."/>
            <person name="Oh Y.-L."/>
            <person name="Kong W.-S."/>
            <person name="Choi I.-G."/>
        </authorList>
    </citation>
    <scope>NUCLEOTIDE SEQUENCE [LARGE SCALE GENOMIC DNA]</scope>
    <source>
        <strain evidence="2 3">9006-11</strain>
    </source>
</reference>